<gene>
    <name evidence="1" type="ORF">D4764_17G0008140</name>
</gene>
<accession>A0A5C6NXI7</accession>
<name>A0A5C6NXI7_9TELE</name>
<protein>
    <submittedName>
        <fullName evidence="1">Uncharacterized protein</fullName>
    </submittedName>
</protein>
<proteinExistence type="predicted"/>
<keyword evidence="2" id="KW-1185">Reference proteome</keyword>
<dbReference type="Proteomes" id="UP000324091">
    <property type="component" value="Chromosome 17"/>
</dbReference>
<reference evidence="1 2" key="1">
    <citation type="submission" date="2019-04" db="EMBL/GenBank/DDBJ databases">
        <title>Chromosome genome assembly for Takifugu flavidus.</title>
        <authorList>
            <person name="Xiao S."/>
        </authorList>
    </citation>
    <scope>NUCLEOTIDE SEQUENCE [LARGE SCALE GENOMIC DNA]</scope>
    <source>
        <strain evidence="1">HTHZ2018</strain>
        <tissue evidence="1">Muscle</tissue>
    </source>
</reference>
<dbReference type="AlphaFoldDB" id="A0A5C6NXI7"/>
<dbReference type="EMBL" id="RHFK02000009">
    <property type="protein sequence ID" value="TWW71331.1"/>
    <property type="molecule type" value="Genomic_DNA"/>
</dbReference>
<sequence length="146" mass="16921">MLGKEEDHNGFERLKRPKRYEVNYLPDIPEGQSEDSLEAERKLLVEEMKKTEPQWSCHRLRDGPDLPIAEKRDCRGRTSSENFEGAVARSERQVYPEFNREVTKNLQGDLFEALDRHTPRLVEIFRAKKGSVGQTLAGWCSKFMPG</sequence>
<comment type="caution">
    <text evidence="1">The sequence shown here is derived from an EMBL/GenBank/DDBJ whole genome shotgun (WGS) entry which is preliminary data.</text>
</comment>
<evidence type="ECO:0000313" key="2">
    <source>
        <dbReference type="Proteomes" id="UP000324091"/>
    </source>
</evidence>
<organism evidence="1 2">
    <name type="scientific">Takifugu flavidus</name>
    <name type="common">sansaifugu</name>
    <dbReference type="NCBI Taxonomy" id="433684"/>
    <lineage>
        <taxon>Eukaryota</taxon>
        <taxon>Metazoa</taxon>
        <taxon>Chordata</taxon>
        <taxon>Craniata</taxon>
        <taxon>Vertebrata</taxon>
        <taxon>Euteleostomi</taxon>
        <taxon>Actinopterygii</taxon>
        <taxon>Neopterygii</taxon>
        <taxon>Teleostei</taxon>
        <taxon>Neoteleostei</taxon>
        <taxon>Acanthomorphata</taxon>
        <taxon>Eupercaria</taxon>
        <taxon>Tetraodontiformes</taxon>
        <taxon>Tetradontoidea</taxon>
        <taxon>Tetraodontidae</taxon>
        <taxon>Takifugu</taxon>
    </lineage>
</organism>
<evidence type="ECO:0000313" key="1">
    <source>
        <dbReference type="EMBL" id="TWW71331.1"/>
    </source>
</evidence>